<evidence type="ECO:0000256" key="1">
    <source>
        <dbReference type="SAM" id="Phobius"/>
    </source>
</evidence>
<feature type="transmembrane region" description="Helical" evidence="1">
    <location>
        <begin position="33"/>
        <end position="49"/>
    </location>
</feature>
<evidence type="ECO:0000313" key="2">
    <source>
        <dbReference type="EMBL" id="SDB84152.1"/>
    </source>
</evidence>
<feature type="transmembrane region" description="Helical" evidence="1">
    <location>
        <begin position="9"/>
        <end position="27"/>
    </location>
</feature>
<accession>A0A1G6GQ44</accession>
<evidence type="ECO:0000313" key="3">
    <source>
        <dbReference type="Proteomes" id="UP000242949"/>
    </source>
</evidence>
<keyword evidence="1" id="KW-0812">Transmembrane</keyword>
<dbReference type="AlphaFoldDB" id="A0A1G6GQ44"/>
<reference evidence="3" key="1">
    <citation type="submission" date="2016-09" db="EMBL/GenBank/DDBJ databases">
        <authorList>
            <person name="Varghese N."/>
            <person name="Submissions S."/>
        </authorList>
    </citation>
    <scope>NUCLEOTIDE SEQUENCE [LARGE SCALE GENOMIC DNA]</scope>
    <source>
        <strain evidence="3">S5</strain>
    </source>
</reference>
<name>A0A1G6GQ44_9BACI</name>
<dbReference type="EMBL" id="FMYI01000001">
    <property type="protein sequence ID" value="SDB84152.1"/>
    <property type="molecule type" value="Genomic_DNA"/>
</dbReference>
<dbReference type="Proteomes" id="UP000242949">
    <property type="component" value="Unassembled WGS sequence"/>
</dbReference>
<gene>
    <name evidence="2" type="ORF">SAMN05421734_101391</name>
</gene>
<organism evidence="2 3">
    <name type="scientific">Pelagirhabdus alkalitolerans</name>
    <dbReference type="NCBI Taxonomy" id="1612202"/>
    <lineage>
        <taxon>Bacteria</taxon>
        <taxon>Bacillati</taxon>
        <taxon>Bacillota</taxon>
        <taxon>Bacilli</taxon>
        <taxon>Bacillales</taxon>
        <taxon>Bacillaceae</taxon>
        <taxon>Pelagirhabdus</taxon>
    </lineage>
</organism>
<keyword evidence="1" id="KW-0472">Membrane</keyword>
<protein>
    <submittedName>
        <fullName evidence="2">Uncharacterized protein</fullName>
    </submittedName>
</protein>
<keyword evidence="3" id="KW-1185">Reference proteome</keyword>
<proteinExistence type="predicted"/>
<keyword evidence="1" id="KW-1133">Transmembrane helix</keyword>
<sequence>MLGIIKRPLFIFGLILFLLLVVLQFSYNVSSGYMFVLAISSGLSIGVSVDEK</sequence>